<protein>
    <submittedName>
        <fullName evidence="1">Uncharacterized protein</fullName>
    </submittedName>
</protein>
<keyword evidence="2" id="KW-1185">Reference proteome</keyword>
<dbReference type="KEGG" id="vg:65131761"/>
<organism evidence="1 2">
    <name type="scientific">uncultured phage cr125_1</name>
    <dbReference type="NCBI Taxonomy" id="2772091"/>
    <lineage>
        <taxon>Viruses</taxon>
        <taxon>Duplodnaviria</taxon>
        <taxon>Heunggongvirae</taxon>
        <taxon>Uroviricota</taxon>
        <taxon>Caudoviricetes</taxon>
        <taxon>Crassvirales</taxon>
        <taxon>Suoliviridae</taxon>
        <taxon>Uncouvirinae</taxon>
        <taxon>Aurodevirus</taxon>
        <taxon>Aurodevirus hominis</taxon>
    </lineage>
</organism>
<dbReference type="EMBL" id="MT774407">
    <property type="protein sequence ID" value="QOR57613.1"/>
    <property type="molecule type" value="Genomic_DNA"/>
</dbReference>
<dbReference type="GeneID" id="65131761"/>
<reference evidence="1 2" key="1">
    <citation type="submission" date="2020-07" db="EMBL/GenBank/DDBJ databases">
        <title>Taxonomic proposal: Crassvirales, a new order of highly abundant and diverse bacterial viruses.</title>
        <authorList>
            <person name="Shkoporov A.N."/>
            <person name="Stockdale S.R."/>
            <person name="Guerin E."/>
            <person name="Ross R.P."/>
            <person name="Hill C."/>
        </authorList>
    </citation>
    <scope>NUCLEOTIDE SEQUENCE [LARGE SCALE GENOMIC DNA]</scope>
</reference>
<dbReference type="Proteomes" id="UP000594004">
    <property type="component" value="Segment"/>
</dbReference>
<dbReference type="RefSeq" id="YP_010113253.1">
    <property type="nucleotide sequence ID" value="NC_055900.1"/>
</dbReference>
<proteinExistence type="predicted"/>
<evidence type="ECO:0000313" key="2">
    <source>
        <dbReference type="Proteomes" id="UP000594004"/>
    </source>
</evidence>
<name>A0A7M1RT97_9CAUD</name>
<accession>A0A7M1RT97</accession>
<sequence>MKISSLDAISIKKESAKLIKVNTEIREGQAVFIVAQEKFPKAVTKLKNTKYDCFYEDSKIDLFLLELQNYDAE</sequence>
<evidence type="ECO:0000313" key="1">
    <source>
        <dbReference type="EMBL" id="QOR57613.1"/>
    </source>
</evidence>